<dbReference type="AlphaFoldDB" id="A0A5N0TF74"/>
<organism evidence="2 3">
    <name type="scientific">Marinihelvus fidelis</name>
    <dbReference type="NCBI Taxonomy" id="2613842"/>
    <lineage>
        <taxon>Bacteria</taxon>
        <taxon>Pseudomonadati</taxon>
        <taxon>Pseudomonadota</taxon>
        <taxon>Gammaproteobacteria</taxon>
        <taxon>Chromatiales</taxon>
        <taxon>Wenzhouxiangellaceae</taxon>
        <taxon>Marinihelvus</taxon>
    </lineage>
</organism>
<keyword evidence="1" id="KW-0472">Membrane</keyword>
<sequence length="227" mass="24905">MPWLILILLVVAIVYLPSWWVRRTMTRYNHPEDRYPSTGAELARHLLDEAGLDHVSVETTEHGDHYDPIEKAVRLAAERFHGHSLTAITVAAHEVGHALQDATGYAPLVARTRLVRLVRPLERCGAGILMLAPVLALLLRLPSAGLLMMAGGILVLGGATLVHLVTLPTELDASFQRAMPLLERDGILVSGDGPHARRILKAAALTYVAASLLSLLNVARWWAILRR</sequence>
<evidence type="ECO:0000256" key="1">
    <source>
        <dbReference type="SAM" id="Phobius"/>
    </source>
</evidence>
<feature type="transmembrane region" description="Helical" evidence="1">
    <location>
        <begin position="204"/>
        <end position="224"/>
    </location>
</feature>
<gene>
    <name evidence="2" type="ORF">F3N42_06025</name>
</gene>
<dbReference type="Pfam" id="PF04298">
    <property type="entry name" value="Zn_peptidase_2"/>
    <property type="match status" value="1"/>
</dbReference>
<dbReference type="PANTHER" id="PTHR36434:SF1">
    <property type="entry name" value="MEMBRANE PROTEASE YUGP-RELATED"/>
    <property type="match status" value="1"/>
</dbReference>
<feature type="transmembrane region" description="Helical" evidence="1">
    <location>
        <begin position="6"/>
        <end position="22"/>
    </location>
</feature>
<keyword evidence="1" id="KW-0812">Transmembrane</keyword>
<dbReference type="PANTHER" id="PTHR36434">
    <property type="entry name" value="MEMBRANE PROTEASE YUGP-RELATED"/>
    <property type="match status" value="1"/>
</dbReference>
<reference evidence="2 3" key="1">
    <citation type="submission" date="2019-09" db="EMBL/GenBank/DDBJ databases">
        <title>Wenzhouxiangella sp. Genome sequencing and assembly.</title>
        <authorList>
            <person name="Zhang R."/>
        </authorList>
    </citation>
    <scope>NUCLEOTIDE SEQUENCE [LARGE SCALE GENOMIC DNA]</scope>
    <source>
        <strain evidence="2 3">W260</strain>
    </source>
</reference>
<dbReference type="RefSeq" id="WP_150863489.1">
    <property type="nucleotide sequence ID" value="NZ_VYXP01000003.1"/>
</dbReference>
<evidence type="ECO:0000313" key="3">
    <source>
        <dbReference type="Proteomes" id="UP000325372"/>
    </source>
</evidence>
<dbReference type="Proteomes" id="UP000325372">
    <property type="component" value="Unassembled WGS sequence"/>
</dbReference>
<feature type="transmembrane region" description="Helical" evidence="1">
    <location>
        <begin position="145"/>
        <end position="167"/>
    </location>
</feature>
<protein>
    <submittedName>
        <fullName evidence="2">Zinc metallopeptidase</fullName>
    </submittedName>
</protein>
<accession>A0A5N0TF74</accession>
<comment type="caution">
    <text evidence="2">The sequence shown here is derived from an EMBL/GenBank/DDBJ whole genome shotgun (WGS) entry which is preliminary data.</text>
</comment>
<name>A0A5N0TF74_9GAMM</name>
<keyword evidence="1" id="KW-1133">Transmembrane helix</keyword>
<evidence type="ECO:0000313" key="2">
    <source>
        <dbReference type="EMBL" id="KAA9132767.1"/>
    </source>
</evidence>
<keyword evidence="3" id="KW-1185">Reference proteome</keyword>
<proteinExistence type="predicted"/>
<dbReference type="InterPro" id="IPR007395">
    <property type="entry name" value="Zn_peptidase_2"/>
</dbReference>
<dbReference type="EMBL" id="VYXP01000003">
    <property type="protein sequence ID" value="KAA9132767.1"/>
    <property type="molecule type" value="Genomic_DNA"/>
</dbReference>